<dbReference type="EMBL" id="CAJVPS010006319">
    <property type="protein sequence ID" value="CAG8624007.1"/>
    <property type="molecule type" value="Genomic_DNA"/>
</dbReference>
<sequence>MSRSSYQLTRREIQGLIDIDQISKKRYDYSLILICSRLLYRIQLKCYLQDGIKDSEINEIVTRETVLIQRLNLLKGLDAGIIFDYCNQLTSAEKPLEIMRSMLTGEDHSREASKVKRIYKNLVTLIDDLQIAKNMPPEQRDASNSKRYLFRQINFAITDSLISEDKAFIEPPLPLVWLPTLTNREKVTQSKTSAFSLRKRKEFTTSGKFRNRLLRMSHVQAIIENSRAFDATSSGNAISLRKKKRIEKPQRKSIIIDIEEYKHANRPSSFEPKANMENKQDVMSIEFLVSNSVIQTPDPLPSISNVLSNALLSNHRSAFTRILPKNTLPRGYMQCCNHNLKKNLRQLCSCIPINAPRTSF</sequence>
<evidence type="ECO:0000313" key="2">
    <source>
        <dbReference type="Proteomes" id="UP000789508"/>
    </source>
</evidence>
<gene>
    <name evidence="1" type="ORF">ALEPTO_LOCUS9085</name>
</gene>
<reference evidence="1" key="1">
    <citation type="submission" date="2021-06" db="EMBL/GenBank/DDBJ databases">
        <authorList>
            <person name="Kallberg Y."/>
            <person name="Tangrot J."/>
            <person name="Rosling A."/>
        </authorList>
    </citation>
    <scope>NUCLEOTIDE SEQUENCE</scope>
    <source>
        <strain evidence="1">FL130A</strain>
    </source>
</reference>
<evidence type="ECO:0000313" key="1">
    <source>
        <dbReference type="EMBL" id="CAG8624007.1"/>
    </source>
</evidence>
<dbReference type="AlphaFoldDB" id="A0A9N9D1C8"/>
<proteinExistence type="predicted"/>
<dbReference type="Proteomes" id="UP000789508">
    <property type="component" value="Unassembled WGS sequence"/>
</dbReference>
<dbReference type="OrthoDB" id="2429028at2759"/>
<organism evidence="1 2">
    <name type="scientific">Ambispora leptoticha</name>
    <dbReference type="NCBI Taxonomy" id="144679"/>
    <lineage>
        <taxon>Eukaryota</taxon>
        <taxon>Fungi</taxon>
        <taxon>Fungi incertae sedis</taxon>
        <taxon>Mucoromycota</taxon>
        <taxon>Glomeromycotina</taxon>
        <taxon>Glomeromycetes</taxon>
        <taxon>Archaeosporales</taxon>
        <taxon>Ambisporaceae</taxon>
        <taxon>Ambispora</taxon>
    </lineage>
</organism>
<accession>A0A9N9D1C8</accession>
<protein>
    <submittedName>
        <fullName evidence="1">8288_t:CDS:1</fullName>
    </submittedName>
</protein>
<keyword evidence="2" id="KW-1185">Reference proteome</keyword>
<name>A0A9N9D1C8_9GLOM</name>
<comment type="caution">
    <text evidence="1">The sequence shown here is derived from an EMBL/GenBank/DDBJ whole genome shotgun (WGS) entry which is preliminary data.</text>
</comment>